<reference evidence="1" key="1">
    <citation type="submission" date="2020-08" db="EMBL/GenBank/DDBJ databases">
        <title>Multicomponent nature underlies the extraordinary mechanical properties of spider dragline silk.</title>
        <authorList>
            <person name="Kono N."/>
            <person name="Nakamura H."/>
            <person name="Mori M."/>
            <person name="Yoshida Y."/>
            <person name="Ohtoshi R."/>
            <person name="Malay A.D."/>
            <person name="Moran D.A.P."/>
            <person name="Tomita M."/>
            <person name="Numata K."/>
            <person name="Arakawa K."/>
        </authorList>
    </citation>
    <scope>NUCLEOTIDE SEQUENCE</scope>
</reference>
<dbReference type="OrthoDB" id="10572938at2759"/>
<organism evidence="1 2">
    <name type="scientific">Nephila pilipes</name>
    <name type="common">Giant wood spider</name>
    <name type="synonym">Nephila maculata</name>
    <dbReference type="NCBI Taxonomy" id="299642"/>
    <lineage>
        <taxon>Eukaryota</taxon>
        <taxon>Metazoa</taxon>
        <taxon>Ecdysozoa</taxon>
        <taxon>Arthropoda</taxon>
        <taxon>Chelicerata</taxon>
        <taxon>Arachnida</taxon>
        <taxon>Araneae</taxon>
        <taxon>Araneomorphae</taxon>
        <taxon>Entelegynae</taxon>
        <taxon>Araneoidea</taxon>
        <taxon>Nephilidae</taxon>
        <taxon>Nephila</taxon>
    </lineage>
</organism>
<sequence>MAAHEFFSEVYNFQNNTFHYAINSHFSLSILTEFLDLRSFTAKDLHLCAKQSECYCRGKRQAHNSLRTQKTKLVELLTRYNAHCLLFRRLLKDYVNGGSFCRW</sequence>
<proteinExistence type="predicted"/>
<gene>
    <name evidence="1" type="ORF">NPIL_107081</name>
</gene>
<evidence type="ECO:0000313" key="2">
    <source>
        <dbReference type="Proteomes" id="UP000887013"/>
    </source>
</evidence>
<keyword evidence="2" id="KW-1185">Reference proteome</keyword>
<accession>A0A8X6N0H5</accession>
<name>A0A8X6N0H5_NEPPI</name>
<dbReference type="AlphaFoldDB" id="A0A8X6N0H5"/>
<dbReference type="EMBL" id="BMAW01004209">
    <property type="protein sequence ID" value="GFS87588.1"/>
    <property type="molecule type" value="Genomic_DNA"/>
</dbReference>
<evidence type="ECO:0000313" key="1">
    <source>
        <dbReference type="EMBL" id="GFS87588.1"/>
    </source>
</evidence>
<protein>
    <submittedName>
        <fullName evidence="1">Uncharacterized protein</fullName>
    </submittedName>
</protein>
<comment type="caution">
    <text evidence="1">The sequence shown here is derived from an EMBL/GenBank/DDBJ whole genome shotgun (WGS) entry which is preliminary data.</text>
</comment>
<dbReference type="Proteomes" id="UP000887013">
    <property type="component" value="Unassembled WGS sequence"/>
</dbReference>